<dbReference type="NCBIfam" id="TIGR02453">
    <property type="entry name" value="TIGR02453 family protein"/>
    <property type="match status" value="1"/>
</dbReference>
<dbReference type="PIRSF" id="PIRSF028451">
    <property type="entry name" value="UCP028451"/>
    <property type="match status" value="1"/>
</dbReference>
<name>A0A497UUZ7_9FLAO</name>
<dbReference type="Pfam" id="PF09365">
    <property type="entry name" value="DUF2461"/>
    <property type="match status" value="1"/>
</dbReference>
<evidence type="ECO:0000313" key="4">
    <source>
        <dbReference type="Proteomes" id="UP000275027"/>
    </source>
</evidence>
<organism evidence="2 4">
    <name type="scientific">Flavobacterium lindanitolerans</name>
    <dbReference type="NCBI Taxonomy" id="428988"/>
    <lineage>
        <taxon>Bacteria</taxon>
        <taxon>Pseudomonadati</taxon>
        <taxon>Bacteroidota</taxon>
        <taxon>Flavobacteriia</taxon>
        <taxon>Flavobacteriales</taxon>
        <taxon>Flavobacteriaceae</taxon>
        <taxon>Flavobacterium</taxon>
    </lineage>
</organism>
<comment type="caution">
    <text evidence="2">The sequence shown here is derived from an EMBL/GenBank/DDBJ whole genome shotgun (WGS) entry which is preliminary data.</text>
</comment>
<dbReference type="InterPro" id="IPR012808">
    <property type="entry name" value="CHP02453"/>
</dbReference>
<gene>
    <name evidence="1" type="ORF">B0G92_1343</name>
    <name evidence="2" type="ORF">CLV50_0161</name>
</gene>
<reference evidence="2 4" key="2">
    <citation type="submission" date="2018-10" db="EMBL/GenBank/DDBJ databases">
        <title>Genomic Encyclopedia of Archaeal and Bacterial Type Strains, Phase II (KMG-II): from individual species to whole genera.</title>
        <authorList>
            <person name="Goeker M."/>
        </authorList>
    </citation>
    <scope>NUCLEOTIDE SEQUENCE [LARGE SCALE GENOMIC DNA]</scope>
    <source>
        <strain evidence="2 4">DSM 21886</strain>
    </source>
</reference>
<dbReference type="Proteomes" id="UP000275027">
    <property type="component" value="Unassembled WGS sequence"/>
</dbReference>
<dbReference type="EMBL" id="PJND01000007">
    <property type="protein sequence ID" value="PKW29699.1"/>
    <property type="molecule type" value="Genomic_DNA"/>
</dbReference>
<protein>
    <submittedName>
        <fullName evidence="2">Uncharacterized protein (TIGR02453 family)</fullName>
    </submittedName>
</protein>
<evidence type="ECO:0000313" key="2">
    <source>
        <dbReference type="EMBL" id="RLJ34800.1"/>
    </source>
</evidence>
<dbReference type="Proteomes" id="UP000233767">
    <property type="component" value="Unassembled WGS sequence"/>
</dbReference>
<reference evidence="1 3" key="1">
    <citation type="submission" date="2017-12" db="EMBL/GenBank/DDBJ databases">
        <title>Genomic Encyclopedia of Type Strains, Phase III (KMG-III): the genomes of soil and plant-associated and newly described type strains.</title>
        <authorList>
            <person name="Whitman W."/>
        </authorList>
    </citation>
    <scope>NUCLEOTIDE SEQUENCE [LARGE SCALE GENOMIC DNA]</scope>
    <source>
        <strain evidence="1 3">IP-10</strain>
    </source>
</reference>
<proteinExistence type="predicted"/>
<dbReference type="InterPro" id="IPR015996">
    <property type="entry name" value="UCP028451"/>
</dbReference>
<dbReference type="AlphaFoldDB" id="A0A497UUZ7"/>
<evidence type="ECO:0000313" key="1">
    <source>
        <dbReference type="EMBL" id="PKW29699.1"/>
    </source>
</evidence>
<sequence>MLGCFQPNLNNFPIRMLSPKTLQFLEDLKENNNRDWFQANKPYYEEYKKEYHRLIADFLEEMAPHDESLRTLEPKKCAFRINRDIRFSKDKSPYKTHMGIWMTTDQNCGNAPGYYVHIEKGGSFIAAGLHVPEAPDLKKIRKEIAYFYEDLEEIFADKDFKKIYPDFDRNESNSLKTAPKDYEKDHPAIEFLKLKSFTVTQKLDDKSLLEKDFVKKTAKKLIVAKPLNDFLTRGLNTE</sequence>
<dbReference type="EMBL" id="RCCB01000010">
    <property type="protein sequence ID" value="RLJ34800.1"/>
    <property type="molecule type" value="Genomic_DNA"/>
</dbReference>
<dbReference type="PANTHER" id="PTHR36452">
    <property type="entry name" value="CHROMOSOME 12, WHOLE GENOME SHOTGUN SEQUENCE"/>
    <property type="match status" value="1"/>
</dbReference>
<keyword evidence="3" id="KW-1185">Reference proteome</keyword>
<accession>A0A497UUZ7</accession>
<evidence type="ECO:0000313" key="3">
    <source>
        <dbReference type="Proteomes" id="UP000233767"/>
    </source>
</evidence>
<dbReference type="PANTHER" id="PTHR36452:SF1">
    <property type="entry name" value="DUF2461 DOMAIN-CONTAINING PROTEIN"/>
    <property type="match status" value="1"/>
</dbReference>